<gene>
    <name evidence="2" type="ORF">G3N56_02230</name>
</gene>
<protein>
    <submittedName>
        <fullName evidence="2">DUF1566 domain-containing protein</fullName>
    </submittedName>
</protein>
<keyword evidence="3" id="KW-1185">Reference proteome</keyword>
<dbReference type="Pfam" id="PF07603">
    <property type="entry name" value="Lcl_C"/>
    <property type="match status" value="2"/>
</dbReference>
<accession>A0A7K3NIB7</accession>
<comment type="caution">
    <text evidence="2">The sequence shown here is derived from an EMBL/GenBank/DDBJ whole genome shotgun (WGS) entry which is preliminary data.</text>
</comment>
<evidence type="ECO:0000313" key="2">
    <source>
        <dbReference type="EMBL" id="NDY55563.1"/>
    </source>
</evidence>
<feature type="domain" description="Lcl C-terminal" evidence="1">
    <location>
        <begin position="169"/>
        <end position="282"/>
    </location>
</feature>
<sequence>MTGISTCYNDTAQIPCPASGQDFYGQDGNYRMGTALSYTANGDTITDQVTGLIWQAGNQAGILNWDNAVSYCENLDLAGQTDWRLPTRKELLSITDDGRVEPAINPTFPCVNNLYWTISKDGDPYTAYRYSVDFNAGQWGKSYMSVENNVRCVRGGSIPESVYVNNGDGTVTDSTTGLVWERAGSDANMTWKDALAYCENRDTGGKTEWRLPNKKELETLIFDSADEMPISPEFIEPAPGRRYWSGSPYVCPRAESWRVDFDAAKASYYGNLRYYMYYVRCVYSGGTSASTVPANSLLLINN</sequence>
<evidence type="ECO:0000313" key="3">
    <source>
        <dbReference type="Proteomes" id="UP000469724"/>
    </source>
</evidence>
<evidence type="ECO:0000259" key="1">
    <source>
        <dbReference type="Pfam" id="PF07603"/>
    </source>
</evidence>
<dbReference type="AlphaFoldDB" id="A0A7K3NIB7"/>
<proteinExistence type="predicted"/>
<dbReference type="PANTHER" id="PTHR35812:SF1">
    <property type="entry name" value="LIPOPROTEIN"/>
    <property type="match status" value="1"/>
</dbReference>
<dbReference type="PANTHER" id="PTHR35812">
    <property type="entry name" value="LIPOPROTEIN"/>
    <property type="match status" value="1"/>
</dbReference>
<reference evidence="2 3" key="1">
    <citation type="submission" date="2020-02" db="EMBL/GenBank/DDBJ databases">
        <title>Comparative genomics of sulfur disproportionating microorganisms.</title>
        <authorList>
            <person name="Ward L.M."/>
            <person name="Bertran E."/>
            <person name="Johnston D.T."/>
        </authorList>
    </citation>
    <scope>NUCLEOTIDE SEQUENCE [LARGE SCALE GENOMIC DNA]</scope>
    <source>
        <strain evidence="2 3">DSM 3696</strain>
    </source>
</reference>
<dbReference type="EMBL" id="JAAGRQ010000006">
    <property type="protein sequence ID" value="NDY55563.1"/>
    <property type="molecule type" value="Genomic_DNA"/>
</dbReference>
<dbReference type="RefSeq" id="WP_163300619.1">
    <property type="nucleotide sequence ID" value="NZ_JAAGRQ010000006.1"/>
</dbReference>
<feature type="domain" description="Lcl C-terminal" evidence="1">
    <location>
        <begin position="44"/>
        <end position="154"/>
    </location>
</feature>
<organism evidence="2 3">
    <name type="scientific">Desulfolutivibrio sulfodismutans</name>
    <dbReference type="NCBI Taxonomy" id="63561"/>
    <lineage>
        <taxon>Bacteria</taxon>
        <taxon>Pseudomonadati</taxon>
        <taxon>Thermodesulfobacteriota</taxon>
        <taxon>Desulfovibrionia</taxon>
        <taxon>Desulfovibrionales</taxon>
        <taxon>Desulfovibrionaceae</taxon>
        <taxon>Desulfolutivibrio</taxon>
    </lineage>
</organism>
<dbReference type="InterPro" id="IPR011460">
    <property type="entry name" value="Lcl_C"/>
</dbReference>
<name>A0A7K3NIB7_9BACT</name>
<dbReference type="Proteomes" id="UP000469724">
    <property type="component" value="Unassembled WGS sequence"/>
</dbReference>